<reference evidence="1 2" key="1">
    <citation type="submission" date="2015-01" db="EMBL/GenBank/DDBJ databases">
        <title>Genome sequence of the beneficial rhizobacterium Pseudomonas fluorescens 2-79.</title>
        <authorList>
            <person name="Thuermer A."/>
            <person name="Daniel R."/>
        </authorList>
    </citation>
    <scope>NUCLEOTIDE SEQUENCE [LARGE SCALE GENOMIC DNA]</scope>
    <source>
        <strain evidence="1 2">2-79</strain>
    </source>
</reference>
<protein>
    <submittedName>
        <fullName evidence="1">Uncharacterized protein</fullName>
    </submittedName>
</protein>
<dbReference type="PATRIC" id="fig|294.125.peg.2865"/>
<dbReference type="RefSeq" id="WP_003187492.1">
    <property type="nucleotide sequence ID" value="NZ_JXCQ01000021.1"/>
</dbReference>
<evidence type="ECO:0000313" key="1">
    <source>
        <dbReference type="EMBL" id="KIR21754.1"/>
    </source>
</evidence>
<evidence type="ECO:0000313" key="2">
    <source>
        <dbReference type="Proteomes" id="UP000032210"/>
    </source>
</evidence>
<dbReference type="AlphaFoldDB" id="A0A0D0TI23"/>
<organism evidence="1 2">
    <name type="scientific">Pseudomonas fluorescens</name>
    <dbReference type="NCBI Taxonomy" id="294"/>
    <lineage>
        <taxon>Bacteria</taxon>
        <taxon>Pseudomonadati</taxon>
        <taxon>Pseudomonadota</taxon>
        <taxon>Gammaproteobacteria</taxon>
        <taxon>Pseudomonadales</taxon>
        <taxon>Pseudomonadaceae</taxon>
        <taxon>Pseudomonas</taxon>
    </lineage>
</organism>
<name>A0A0D0TI23_PSEFL</name>
<gene>
    <name evidence="1" type="ORF">PFLU3_27900</name>
</gene>
<sequence length="118" mass="13578">MKLSIKFPENLLTHSLLEQRLIPCICKIATEFEIEFLDPLPEAAGTVLEWDRAELEKRAIGGVGGQYSHYAHGRVSLKKVDIDIYQILDLEMFYRLFGWCSILEDGNYAPPGQFWDDE</sequence>
<dbReference type="EMBL" id="JXCQ01000021">
    <property type="protein sequence ID" value="KIR21754.1"/>
    <property type="molecule type" value="Genomic_DNA"/>
</dbReference>
<proteinExistence type="predicted"/>
<comment type="caution">
    <text evidence="1">The sequence shown here is derived from an EMBL/GenBank/DDBJ whole genome shotgun (WGS) entry which is preliminary data.</text>
</comment>
<dbReference type="Proteomes" id="UP000032210">
    <property type="component" value="Unassembled WGS sequence"/>
</dbReference>
<accession>A0A0D0TI23</accession>